<dbReference type="InterPro" id="IPR027417">
    <property type="entry name" value="P-loop_NTPase"/>
</dbReference>
<dbReference type="NCBIfam" id="NF003828">
    <property type="entry name" value="PRK05416.1"/>
    <property type="match status" value="1"/>
</dbReference>
<dbReference type="SUPFAM" id="SSF52540">
    <property type="entry name" value="P-loop containing nucleoside triphosphate hydrolases"/>
    <property type="match status" value="1"/>
</dbReference>
<evidence type="ECO:0000313" key="9">
    <source>
        <dbReference type="Proteomes" id="UP001343492"/>
    </source>
</evidence>
<keyword evidence="9" id="KW-1185">Reference proteome</keyword>
<proteinExistence type="inferred from homology"/>
<organism evidence="8 9">
    <name type="scientific">Altererythrobacter litoralis</name>
    <dbReference type="NCBI Taxonomy" id="3113904"/>
    <lineage>
        <taxon>Bacteria</taxon>
        <taxon>Pseudomonadati</taxon>
        <taxon>Pseudomonadota</taxon>
        <taxon>Alphaproteobacteria</taxon>
        <taxon>Sphingomonadales</taxon>
        <taxon>Erythrobacteraceae</taxon>
        <taxon>Altererythrobacter</taxon>
    </lineage>
</organism>
<dbReference type="InterPro" id="IPR053931">
    <property type="entry name" value="RapZ_C"/>
</dbReference>
<dbReference type="PIRSF" id="PIRSF005052">
    <property type="entry name" value="P-loopkin"/>
    <property type="match status" value="1"/>
</dbReference>
<evidence type="ECO:0000256" key="1">
    <source>
        <dbReference type="ARBA" id="ARBA00022741"/>
    </source>
</evidence>
<evidence type="ECO:0000256" key="3">
    <source>
        <dbReference type="ARBA" id="ARBA00023134"/>
    </source>
</evidence>
<dbReference type="RefSeq" id="WP_354145399.1">
    <property type="nucleotide sequence ID" value="NZ_JAZDQV010000013.1"/>
</dbReference>
<dbReference type="EMBL" id="JAZDQV010000013">
    <property type="protein sequence ID" value="MEE1878334.1"/>
    <property type="molecule type" value="Genomic_DNA"/>
</dbReference>
<evidence type="ECO:0000259" key="7">
    <source>
        <dbReference type="Pfam" id="PF22740"/>
    </source>
</evidence>
<evidence type="ECO:0000256" key="5">
    <source>
        <dbReference type="SAM" id="MobiDB-lite"/>
    </source>
</evidence>
<dbReference type="PANTHER" id="PTHR30448:SF0">
    <property type="entry name" value="RNASE ADAPTER PROTEIN RAPZ"/>
    <property type="match status" value="1"/>
</dbReference>
<feature type="binding site" evidence="4">
    <location>
        <begin position="73"/>
        <end position="76"/>
    </location>
    <ligand>
        <name>GTP</name>
        <dbReference type="ChEBI" id="CHEBI:37565"/>
    </ligand>
</feature>
<evidence type="ECO:0000256" key="4">
    <source>
        <dbReference type="HAMAP-Rule" id="MF_00636"/>
    </source>
</evidence>
<gene>
    <name evidence="8" type="primary">rapZ</name>
    <name evidence="8" type="ORF">VRS74_11640</name>
</gene>
<evidence type="ECO:0000259" key="6">
    <source>
        <dbReference type="Pfam" id="PF03668"/>
    </source>
</evidence>
<feature type="compositionally biased region" description="Basic and acidic residues" evidence="5">
    <location>
        <begin position="301"/>
        <end position="310"/>
    </location>
</feature>
<dbReference type="InterPro" id="IPR005337">
    <property type="entry name" value="RapZ-like"/>
</dbReference>
<sequence>MSDPQSTASPPTGAPTRQRILLVTGMLGAGKSTALHVLEDLGWETVDNLPVRLLEPMITAPDARPGRLAIGFDSRTRGFVPQDVIKLVARLGEREDISISTMFMDCSTQELERRYNETRRRHPMAEGRPLPEGIRAERDLLDPLRRWADVVIDTSDFAINDLQQHIRDLFADGPGGPMTVTVSSFGFARGTPPLADLVFDMRFLDNPHWVEDLRPLTGLDEPVAAHIRKDPGFGESFERILGLLTTLLPRYRAQGKGYVHIAFGCTGGKHRSVFTAEQIAQGLRDAGFSPTVRHRNLGSRTTDEIEGMKR</sequence>
<dbReference type="InterPro" id="IPR053930">
    <property type="entry name" value="RapZ-like_N"/>
</dbReference>
<evidence type="ECO:0000313" key="8">
    <source>
        <dbReference type="EMBL" id="MEE1878334.1"/>
    </source>
</evidence>
<feature type="domain" description="RapZ C-terminal" evidence="7">
    <location>
        <begin position="178"/>
        <end position="297"/>
    </location>
</feature>
<accession>A0ABU7GGX4</accession>
<feature type="binding site" evidence="4">
    <location>
        <begin position="25"/>
        <end position="32"/>
    </location>
    <ligand>
        <name>ATP</name>
        <dbReference type="ChEBI" id="CHEBI:30616"/>
    </ligand>
</feature>
<name>A0ABU7GGX4_9SPHN</name>
<feature type="domain" description="RapZ-like N-terminal" evidence="6">
    <location>
        <begin position="20"/>
        <end position="171"/>
    </location>
</feature>
<reference evidence="8 9" key="1">
    <citation type="submission" date="2024-01" db="EMBL/GenBank/DDBJ databases">
        <title>The genome sequence of Erythrobacteraceae sp. strain 1XM1-14.</title>
        <authorList>
            <person name="Liu Y."/>
        </authorList>
    </citation>
    <scope>NUCLEOTIDE SEQUENCE [LARGE SCALE GENOMIC DNA]</scope>
    <source>
        <strain evidence="8 9">1XM1-14</strain>
    </source>
</reference>
<evidence type="ECO:0000256" key="2">
    <source>
        <dbReference type="ARBA" id="ARBA00022840"/>
    </source>
</evidence>
<dbReference type="PANTHER" id="PTHR30448">
    <property type="entry name" value="RNASE ADAPTER PROTEIN RAPZ"/>
    <property type="match status" value="1"/>
</dbReference>
<dbReference type="Pfam" id="PF22740">
    <property type="entry name" value="PapZ_C"/>
    <property type="match status" value="1"/>
</dbReference>
<dbReference type="HAMAP" id="MF_00636">
    <property type="entry name" value="RapZ_like"/>
    <property type="match status" value="1"/>
</dbReference>
<keyword evidence="3 4" id="KW-0342">GTP-binding</keyword>
<protein>
    <submittedName>
        <fullName evidence="8">RNase adapter RapZ</fullName>
    </submittedName>
</protein>
<dbReference type="Proteomes" id="UP001343492">
    <property type="component" value="Unassembled WGS sequence"/>
</dbReference>
<dbReference type="Pfam" id="PF03668">
    <property type="entry name" value="RapZ-like_N"/>
    <property type="match status" value="1"/>
</dbReference>
<keyword evidence="2 4" id="KW-0067">ATP-binding</keyword>
<feature type="region of interest" description="Disordered" evidence="5">
    <location>
        <begin position="290"/>
        <end position="310"/>
    </location>
</feature>
<keyword evidence="1 4" id="KW-0547">Nucleotide-binding</keyword>
<comment type="caution">
    <text evidence="8">The sequence shown here is derived from an EMBL/GenBank/DDBJ whole genome shotgun (WGS) entry which is preliminary data.</text>
</comment>